<dbReference type="Proteomes" id="UP000606921">
    <property type="component" value="Unassembled WGS sequence"/>
</dbReference>
<gene>
    <name evidence="5" type="ORF">REJC140_01972</name>
</gene>
<dbReference type="InterPro" id="IPR047657">
    <property type="entry name" value="PmbA"/>
</dbReference>
<name>A0ABN7K0V1_9HYPH</name>
<feature type="domain" description="Metalloprotease TldD/E central" evidence="4">
    <location>
        <begin position="149"/>
        <end position="251"/>
    </location>
</feature>
<dbReference type="EMBL" id="CABFWF030000018">
    <property type="protein sequence ID" value="CAD7053262.1"/>
    <property type="molecule type" value="Genomic_DNA"/>
</dbReference>
<evidence type="ECO:0000259" key="3">
    <source>
        <dbReference type="Pfam" id="PF19289"/>
    </source>
</evidence>
<sequence length="476" mass="51126">MDLFQESQQRVLMPYMPHNKWSGNERYTMTSAIDSETLLARASELIDLARAAGADQADAVVVRSRSRSVSVRLGKVEGTEASESDDFSLRVFVGKRVASVSANPGFDMKVLAERAVAMARVSPEDPYACLAEEADLARSYPDLQLFDRTDVPTEKLREAALEAEQAALDVEGVTNSSGAGASAGMGGLVLVTSHGFSGSYMASRFGRSVSVIAGEGTKMERDYDYDSRLYFADLDDPRIIGRRAGERAVRRINPRQVDTGSNLTVVFDPRIARGFVGHMAGAINGAAVARKTSFLRDRMGQQVLKAGLDVTDDPLVLRGSSSRPFDGEGVTGKRLVMIADGVLNHWFLSTSTGRELGLATNGRGVRGGSAVTPAATNLALEPGEMSPEELIRNVGNGFYVTELIGQGVNMITGEYSRGATGFWIENGELSFPVSEVTVASNLKDMFMRLTPANDIDRKFGVASPTLAIEGMTLAGR</sequence>
<dbReference type="SUPFAM" id="SSF111283">
    <property type="entry name" value="Putative modulator of DNA gyrase, PmbA/TldD"/>
    <property type="match status" value="1"/>
</dbReference>
<dbReference type="Pfam" id="PF01523">
    <property type="entry name" value="PmbA_TldD_1st"/>
    <property type="match status" value="1"/>
</dbReference>
<feature type="domain" description="Metalloprotease TldD/E N-terminal" evidence="2">
    <location>
        <begin position="57"/>
        <end position="119"/>
    </location>
</feature>
<evidence type="ECO:0000259" key="4">
    <source>
        <dbReference type="Pfam" id="PF19290"/>
    </source>
</evidence>
<organism evidence="5 6">
    <name type="scientific">Pseudorhizobium endolithicum</name>
    <dbReference type="NCBI Taxonomy" id="1191678"/>
    <lineage>
        <taxon>Bacteria</taxon>
        <taxon>Pseudomonadati</taxon>
        <taxon>Pseudomonadota</taxon>
        <taxon>Alphaproteobacteria</taxon>
        <taxon>Hyphomicrobiales</taxon>
        <taxon>Rhizobiaceae</taxon>
        <taxon>Rhizobium/Agrobacterium group</taxon>
        <taxon>Pseudorhizobium</taxon>
    </lineage>
</organism>
<dbReference type="Pfam" id="PF19290">
    <property type="entry name" value="PmbA_TldD_2nd"/>
    <property type="match status" value="1"/>
</dbReference>
<accession>A0ABN7K0V1</accession>
<protein>
    <submittedName>
        <fullName evidence="5">TldD/PmbA family protein</fullName>
    </submittedName>
</protein>
<dbReference type="InterPro" id="IPR002510">
    <property type="entry name" value="Metalloprtase-TldD/E_N"/>
</dbReference>
<comment type="similarity">
    <text evidence="1">Belongs to the peptidase U62 family.</text>
</comment>
<dbReference type="PANTHER" id="PTHR43421">
    <property type="entry name" value="METALLOPROTEASE PMBA"/>
    <property type="match status" value="1"/>
</dbReference>
<feature type="domain" description="Metalloprotease TldD/E C-terminal" evidence="3">
    <location>
        <begin position="262"/>
        <end position="475"/>
    </location>
</feature>
<dbReference type="InterPro" id="IPR035068">
    <property type="entry name" value="TldD/PmbA_N"/>
</dbReference>
<dbReference type="Gene3D" id="3.30.2290.10">
    <property type="entry name" value="PmbA/TldD superfamily"/>
    <property type="match status" value="1"/>
</dbReference>
<dbReference type="InterPro" id="IPR036059">
    <property type="entry name" value="TldD/PmbA_sf"/>
</dbReference>
<evidence type="ECO:0000256" key="1">
    <source>
        <dbReference type="ARBA" id="ARBA00005836"/>
    </source>
</evidence>
<dbReference type="Pfam" id="PF19289">
    <property type="entry name" value="PmbA_TldD_3rd"/>
    <property type="match status" value="1"/>
</dbReference>
<evidence type="ECO:0000313" key="6">
    <source>
        <dbReference type="Proteomes" id="UP000606921"/>
    </source>
</evidence>
<proteinExistence type="inferred from homology"/>
<keyword evidence="6" id="KW-1185">Reference proteome</keyword>
<evidence type="ECO:0000259" key="2">
    <source>
        <dbReference type="Pfam" id="PF01523"/>
    </source>
</evidence>
<dbReference type="PANTHER" id="PTHR43421:SF1">
    <property type="entry name" value="METALLOPROTEASE PMBA"/>
    <property type="match status" value="1"/>
</dbReference>
<dbReference type="InterPro" id="IPR045570">
    <property type="entry name" value="Metalloprtase-TldD/E_cen_dom"/>
</dbReference>
<dbReference type="InterPro" id="IPR045569">
    <property type="entry name" value="Metalloprtase-TldD/E_C"/>
</dbReference>
<evidence type="ECO:0000313" key="5">
    <source>
        <dbReference type="EMBL" id="CAD7053262.1"/>
    </source>
</evidence>
<reference evidence="5 6" key="1">
    <citation type="submission" date="2020-11" db="EMBL/GenBank/DDBJ databases">
        <authorList>
            <person name="Lassalle F."/>
        </authorList>
    </citation>
    <scope>NUCLEOTIDE SEQUENCE [LARGE SCALE GENOMIC DNA]</scope>
    <source>
        <strain evidence="5 6">JC140</strain>
    </source>
</reference>
<comment type="caution">
    <text evidence="5">The sequence shown here is derived from an EMBL/GenBank/DDBJ whole genome shotgun (WGS) entry which is preliminary data.</text>
</comment>